<protein>
    <recommendedName>
        <fullName evidence="4">HTH tetR-type domain-containing protein</fullName>
    </recommendedName>
</protein>
<dbReference type="Proteomes" id="UP000193450">
    <property type="component" value="Chromosome"/>
</dbReference>
<feature type="domain" description="HTH tetR-type" evidence="4">
    <location>
        <begin position="25"/>
        <end position="85"/>
    </location>
</feature>
<keyword evidence="6" id="KW-1185">Reference proteome</keyword>
<dbReference type="InterPro" id="IPR009057">
    <property type="entry name" value="Homeodomain-like_sf"/>
</dbReference>
<evidence type="ECO:0000256" key="2">
    <source>
        <dbReference type="PROSITE-ProRule" id="PRU00335"/>
    </source>
</evidence>
<evidence type="ECO:0000313" key="6">
    <source>
        <dbReference type="Proteomes" id="UP000193450"/>
    </source>
</evidence>
<name>A0A1X9NI40_9GAMM</name>
<dbReference type="PANTHER" id="PTHR43479:SF11">
    <property type="entry name" value="ACREF_ENVCD OPERON REPRESSOR-RELATED"/>
    <property type="match status" value="1"/>
</dbReference>
<dbReference type="InterPro" id="IPR050624">
    <property type="entry name" value="HTH-type_Tx_Regulator"/>
</dbReference>
<dbReference type="Pfam" id="PF00440">
    <property type="entry name" value="TetR_N"/>
    <property type="match status" value="1"/>
</dbReference>
<dbReference type="PANTHER" id="PTHR43479">
    <property type="entry name" value="ACREF/ENVCD OPERON REPRESSOR-RELATED"/>
    <property type="match status" value="1"/>
</dbReference>
<proteinExistence type="predicted"/>
<evidence type="ECO:0000313" key="5">
    <source>
        <dbReference type="EMBL" id="ARN75179.1"/>
    </source>
</evidence>
<dbReference type="EMBL" id="CP019343">
    <property type="protein sequence ID" value="ARN75179.1"/>
    <property type="molecule type" value="Genomic_DNA"/>
</dbReference>
<dbReference type="STRING" id="716816.BST96_14270"/>
<dbReference type="GO" id="GO:0003677">
    <property type="term" value="F:DNA binding"/>
    <property type="evidence" value="ECO:0007669"/>
    <property type="project" value="UniProtKB-UniRule"/>
</dbReference>
<accession>A0A1X9NI40</accession>
<dbReference type="PROSITE" id="PS50977">
    <property type="entry name" value="HTH_TETR_2"/>
    <property type="match status" value="1"/>
</dbReference>
<dbReference type="InterPro" id="IPR001647">
    <property type="entry name" value="HTH_TetR"/>
</dbReference>
<evidence type="ECO:0000256" key="3">
    <source>
        <dbReference type="SAM" id="MobiDB-lite"/>
    </source>
</evidence>
<keyword evidence="1 2" id="KW-0238">DNA-binding</keyword>
<dbReference type="Gene3D" id="1.10.357.10">
    <property type="entry name" value="Tetracycline Repressor, domain 2"/>
    <property type="match status" value="1"/>
</dbReference>
<sequence>MPTKNAATPKEPSEDGVKWQAQKSSMTRDRILDATIDGFIKLGYSKLTTTQVADIAGISRGAMRHHFDSKKELIQAAIEHLHKKLLGIYFHNLSSIPQGLTGRELIRARVDAYWSYLNEDLVLVHQELCMTARTEPELKDIITVMVKALDDQARQSVLGSLDDFEEDADRLFFIIDITRFNLEALARGKWQLSLYDDQLVERQLQHLTLCIEQVVNDDGTTDLSKLFANYQNINQSP</sequence>
<dbReference type="AlphaFoldDB" id="A0A1X9NI40"/>
<evidence type="ECO:0000259" key="4">
    <source>
        <dbReference type="PROSITE" id="PS50977"/>
    </source>
</evidence>
<dbReference type="RefSeq" id="WP_085759351.1">
    <property type="nucleotide sequence ID" value="NZ_CP019343.1"/>
</dbReference>
<evidence type="ECO:0000256" key="1">
    <source>
        <dbReference type="ARBA" id="ARBA00023125"/>
    </source>
</evidence>
<gene>
    <name evidence="5" type="ORF">BST96_14270</name>
</gene>
<dbReference type="SUPFAM" id="SSF46689">
    <property type="entry name" value="Homeodomain-like"/>
    <property type="match status" value="1"/>
</dbReference>
<dbReference type="KEGG" id="osg:BST96_14270"/>
<dbReference type="PRINTS" id="PR00455">
    <property type="entry name" value="HTHTETR"/>
</dbReference>
<dbReference type="OrthoDB" id="5982141at2"/>
<reference evidence="5 6" key="1">
    <citation type="submission" date="2016-11" db="EMBL/GenBank/DDBJ databases">
        <title>Trade-off between light-utilization and light-protection in marine flavobacteria.</title>
        <authorList>
            <person name="Kumagai Y."/>
        </authorList>
    </citation>
    <scope>NUCLEOTIDE SEQUENCE [LARGE SCALE GENOMIC DNA]</scope>
    <source>
        <strain evidence="5 6">NBRC 107125</strain>
    </source>
</reference>
<feature type="region of interest" description="Disordered" evidence="3">
    <location>
        <begin position="1"/>
        <end position="20"/>
    </location>
</feature>
<organism evidence="5 6">
    <name type="scientific">Oceanicoccus sagamiensis</name>
    <dbReference type="NCBI Taxonomy" id="716816"/>
    <lineage>
        <taxon>Bacteria</taxon>
        <taxon>Pseudomonadati</taxon>
        <taxon>Pseudomonadota</taxon>
        <taxon>Gammaproteobacteria</taxon>
        <taxon>Cellvibrionales</taxon>
        <taxon>Spongiibacteraceae</taxon>
        <taxon>Oceanicoccus</taxon>
    </lineage>
</organism>
<dbReference type="InterPro" id="IPR023772">
    <property type="entry name" value="DNA-bd_HTH_TetR-type_CS"/>
</dbReference>
<feature type="DNA-binding region" description="H-T-H motif" evidence="2">
    <location>
        <begin position="48"/>
        <end position="67"/>
    </location>
</feature>
<dbReference type="PROSITE" id="PS01081">
    <property type="entry name" value="HTH_TETR_1"/>
    <property type="match status" value="1"/>
</dbReference>